<sequence length="74" mass="8219">MRLIACLGVPRSTEKCEFGRRQVEVLAVPLGCLALEISVNAPNISSFQSLDEEPDPGTFHDWIETEQFNQSGKL</sequence>
<evidence type="ECO:0000313" key="1">
    <source>
        <dbReference type="EMBL" id="MBD0415230.1"/>
    </source>
</evidence>
<name>A0A8J6PP89_9HYPH</name>
<evidence type="ECO:0000313" key="2">
    <source>
        <dbReference type="Proteomes" id="UP000643405"/>
    </source>
</evidence>
<gene>
    <name evidence="1" type="ORF">ICI42_11245</name>
</gene>
<accession>A0A8J6PP89</accession>
<dbReference type="EMBL" id="JACVVX010000003">
    <property type="protein sequence ID" value="MBD0415230.1"/>
    <property type="molecule type" value="Genomic_DNA"/>
</dbReference>
<keyword evidence="2" id="KW-1185">Reference proteome</keyword>
<dbReference type="AlphaFoldDB" id="A0A8J6PP89"/>
<dbReference type="Proteomes" id="UP000643405">
    <property type="component" value="Unassembled WGS sequence"/>
</dbReference>
<proteinExistence type="predicted"/>
<organism evidence="1 2">
    <name type="scientific">Oryzicola mucosus</name>
    <dbReference type="NCBI Taxonomy" id="2767425"/>
    <lineage>
        <taxon>Bacteria</taxon>
        <taxon>Pseudomonadati</taxon>
        <taxon>Pseudomonadota</taxon>
        <taxon>Alphaproteobacteria</taxon>
        <taxon>Hyphomicrobiales</taxon>
        <taxon>Phyllobacteriaceae</taxon>
        <taxon>Oryzicola</taxon>
    </lineage>
</organism>
<dbReference type="RefSeq" id="WP_188165090.1">
    <property type="nucleotide sequence ID" value="NZ_JACVVX010000003.1"/>
</dbReference>
<comment type="caution">
    <text evidence="1">The sequence shown here is derived from an EMBL/GenBank/DDBJ whole genome shotgun (WGS) entry which is preliminary data.</text>
</comment>
<protein>
    <submittedName>
        <fullName evidence="1">Uncharacterized protein</fullName>
    </submittedName>
</protein>
<reference evidence="1" key="1">
    <citation type="submission" date="2020-09" db="EMBL/GenBank/DDBJ databases">
        <title>Genome seq and assembly of Tianweitania sp.</title>
        <authorList>
            <person name="Chhetri G."/>
        </authorList>
    </citation>
    <scope>NUCLEOTIDE SEQUENCE</scope>
    <source>
        <strain evidence="1">Rool2</strain>
    </source>
</reference>